<dbReference type="EMBL" id="MEHA01000047">
    <property type="protein sequence ID" value="ODR37981.1"/>
    <property type="molecule type" value="Genomic_DNA"/>
</dbReference>
<proteinExistence type="predicted"/>
<accession>A0A1E3U6D2</accession>
<gene>
    <name evidence="1" type="ORF">BEI59_34525</name>
</gene>
<dbReference type="OrthoDB" id="1683857at2"/>
<evidence type="ECO:0000313" key="1">
    <source>
        <dbReference type="EMBL" id="ODR37981.1"/>
    </source>
</evidence>
<reference evidence="1 2" key="1">
    <citation type="submission" date="2016-08" db="EMBL/GenBank/DDBJ databases">
        <authorList>
            <person name="Seilhamer J.J."/>
        </authorList>
    </citation>
    <scope>NUCLEOTIDE SEQUENCE [LARGE SCALE GENOMIC DNA]</scope>
    <source>
        <strain evidence="1 2">NML150140-1</strain>
    </source>
</reference>
<protein>
    <submittedName>
        <fullName evidence="1">Uncharacterized protein</fullName>
    </submittedName>
</protein>
<evidence type="ECO:0000313" key="2">
    <source>
        <dbReference type="Proteomes" id="UP000094271"/>
    </source>
</evidence>
<comment type="caution">
    <text evidence="1">The sequence shown here is derived from an EMBL/GenBank/DDBJ whole genome shotgun (WGS) entry which is preliminary data.</text>
</comment>
<dbReference type="Proteomes" id="UP000094271">
    <property type="component" value="Unassembled WGS sequence"/>
</dbReference>
<name>A0A1E3U6D2_9FIRM</name>
<sequence>MTNTHCRKAYVSVNLDVDEEGVCHPRFIRWENGLIFQIDQILYKCRAASKKVGGGGIRYTVMIRGRESYLFQEGNKWFVEAKEGAR</sequence>
<dbReference type="AlphaFoldDB" id="A0A1E3U6D2"/>
<dbReference type="RefSeq" id="WP_069432491.1">
    <property type="nucleotide sequence ID" value="NZ_MEHA01000047.1"/>
</dbReference>
<organism evidence="1 2">
    <name type="scientific">Eisenbergiella tayi</name>
    <dbReference type="NCBI Taxonomy" id="1432052"/>
    <lineage>
        <taxon>Bacteria</taxon>
        <taxon>Bacillati</taxon>
        <taxon>Bacillota</taxon>
        <taxon>Clostridia</taxon>
        <taxon>Lachnospirales</taxon>
        <taxon>Lachnospiraceae</taxon>
        <taxon>Eisenbergiella</taxon>
    </lineage>
</organism>